<evidence type="ECO:0000256" key="1">
    <source>
        <dbReference type="ARBA" id="ARBA00008384"/>
    </source>
</evidence>
<sequence>MKQLGALNPRLLANDLESDELCLEGASNCEGIARYLAGHLNERTDILELEGAERFFQGLGRVWTSLATSFDPSAKDMSRYASEDSRIQLALGLAKMERNLVAGLLPFQSEAFKHEPEIRRFIFNITTFVRIEDSRFFAIHAIATQLLSNVLAPVNSSVAATRYADAALGIYMSGNREDDIIIRLLDSRDPKTNHATLHLLNNLTRNSLPRLEMLLTPTGIKWLAQLLGRMDEWLDKEDNCFDLSASIFTSIISFSLHPRLFQLLSEPSEPITPSQTVLLKILDSTLSSLPASSPSPPVENYPNSFLQPLFNSLIQSSLPSLTQKADDPRLPKYLEGLVLVSEALGTIGLRVQERIDKATAPGADREDVELQMQGGEEQLAKVIKEPRSGIVRPLIDMLRALNDYFPRTNPRNPSPATTATAVPPELKPFSNLKRDLVRLLGVLTFSDTRVGDQVRECEGVQLVLSLTEIDEGNPFLREHALFCVRNLMLNNPANQAIIKEMDPIGVLSETGELLPVPEKMKKKSTEATITEVK</sequence>
<dbReference type="SUPFAM" id="SSF48371">
    <property type="entry name" value="ARM repeat"/>
    <property type="match status" value="1"/>
</dbReference>
<dbReference type="AlphaFoldDB" id="A0A0D0UCU0"/>
<keyword evidence="3" id="KW-0131">Cell cycle</keyword>
<dbReference type="PANTHER" id="PTHR13255:SF0">
    <property type="entry name" value="ATAXIN-10"/>
    <property type="match status" value="1"/>
</dbReference>
<evidence type="ECO:0000256" key="3">
    <source>
        <dbReference type="ARBA" id="ARBA00023306"/>
    </source>
</evidence>
<comment type="similarity">
    <text evidence="1">Belongs to the ataxin-10 family.</text>
</comment>
<evidence type="ECO:0000259" key="7">
    <source>
        <dbReference type="Pfam" id="PF09759"/>
    </source>
</evidence>
<evidence type="ECO:0000256" key="2">
    <source>
        <dbReference type="ARBA" id="ARBA00022618"/>
    </source>
</evidence>
<dbReference type="Pfam" id="PF09759">
    <property type="entry name" value="Atx10homo_assoc"/>
    <property type="match status" value="1"/>
</dbReference>
<name>A0A0D0UCU0_CRYGA</name>
<dbReference type="PANTHER" id="PTHR13255">
    <property type="entry name" value="ATAXIN-10"/>
    <property type="match status" value="1"/>
</dbReference>
<keyword evidence="2" id="KW-0132">Cell division</keyword>
<dbReference type="Gene3D" id="1.25.10.10">
    <property type="entry name" value="Leucine-rich Repeat Variant"/>
    <property type="match status" value="1"/>
</dbReference>
<evidence type="ECO:0000256" key="6">
    <source>
        <dbReference type="ARBA" id="ARBA00044805"/>
    </source>
</evidence>
<dbReference type="InterPro" id="IPR051374">
    <property type="entry name" value="Ataxin-10/CTR86_families"/>
</dbReference>
<proteinExistence type="inferred from homology"/>
<dbReference type="HOGENOM" id="CLU_039868_0_0_1"/>
<dbReference type="InterPro" id="IPR019156">
    <property type="entry name" value="Ataxin-10_domain"/>
</dbReference>
<reference evidence="8" key="1">
    <citation type="submission" date="2015-01" db="EMBL/GenBank/DDBJ databases">
        <title>The Genome Sequence of Cryptococcus gattii CA1280.</title>
        <authorList>
            <consortium name="The Broad Institute Genomics Platform"/>
            <person name="Cuomo C."/>
            <person name="Litvintseva A."/>
            <person name="Chen Y."/>
            <person name="Heitman J."/>
            <person name="Sun S."/>
            <person name="Springer D."/>
            <person name="Dromer F."/>
            <person name="Young S."/>
            <person name="Zeng Q."/>
            <person name="Gargeya S."/>
            <person name="Abouelleil A."/>
            <person name="Alvarado L."/>
            <person name="Chapman S.B."/>
            <person name="Gainer-Dewar J."/>
            <person name="Goldberg J."/>
            <person name="Griggs A."/>
            <person name="Gujja S."/>
            <person name="Hansen M."/>
            <person name="Howarth C."/>
            <person name="Imamovic A."/>
            <person name="Larimer J."/>
            <person name="Murphy C."/>
            <person name="Naylor J."/>
            <person name="Pearson M."/>
            <person name="Priest M."/>
            <person name="Roberts A."/>
            <person name="Saif S."/>
            <person name="Shea T."/>
            <person name="Sykes S."/>
            <person name="Wortman J."/>
            <person name="Nusbaum C."/>
            <person name="Birren B."/>
        </authorList>
    </citation>
    <scope>NUCLEOTIDE SEQUENCE [LARGE SCALE GENOMIC DNA]</scope>
    <source>
        <strain evidence="8">CA1280</strain>
    </source>
</reference>
<dbReference type="OrthoDB" id="379794at2759"/>
<dbReference type="InterPro" id="IPR011989">
    <property type="entry name" value="ARM-like"/>
</dbReference>
<accession>A0A0D0UCU0</accession>
<evidence type="ECO:0000313" key="8">
    <source>
        <dbReference type="EMBL" id="KIR46073.1"/>
    </source>
</evidence>
<evidence type="ECO:0000256" key="4">
    <source>
        <dbReference type="ARBA" id="ARBA00044746"/>
    </source>
</evidence>
<dbReference type="GO" id="GO:0051301">
    <property type="term" value="P:cell division"/>
    <property type="evidence" value="ECO:0007669"/>
    <property type="project" value="UniProtKB-KW"/>
</dbReference>
<comment type="function">
    <text evidence="4">May play a role in the regulation of cytokinesis.</text>
</comment>
<gene>
    <name evidence="8" type="ORF">I312_04616</name>
</gene>
<dbReference type="InterPro" id="IPR016024">
    <property type="entry name" value="ARM-type_fold"/>
</dbReference>
<feature type="domain" description="Ataxin-10" evidence="7">
    <location>
        <begin position="432"/>
        <end position="510"/>
    </location>
</feature>
<evidence type="ECO:0000256" key="5">
    <source>
        <dbReference type="ARBA" id="ARBA00044801"/>
    </source>
</evidence>
<dbReference type="EMBL" id="KN847985">
    <property type="protein sequence ID" value="KIR46073.1"/>
    <property type="molecule type" value="Genomic_DNA"/>
</dbReference>
<dbReference type="GO" id="GO:0005829">
    <property type="term" value="C:cytosol"/>
    <property type="evidence" value="ECO:0007669"/>
    <property type="project" value="TreeGrafter"/>
</dbReference>
<protein>
    <recommendedName>
        <fullName evidence="5">Ataxin-10 homolog</fullName>
    </recommendedName>
    <alternativeName>
        <fullName evidence="6">Copper transport protein 86</fullName>
    </alternativeName>
</protein>
<organism evidence="8">
    <name type="scientific">Cryptococcus bacillisporus CA1280</name>
    <dbReference type="NCBI Taxonomy" id="1296109"/>
    <lineage>
        <taxon>Eukaryota</taxon>
        <taxon>Fungi</taxon>
        <taxon>Dikarya</taxon>
        <taxon>Basidiomycota</taxon>
        <taxon>Agaricomycotina</taxon>
        <taxon>Tremellomycetes</taxon>
        <taxon>Tremellales</taxon>
        <taxon>Cryptococcaceae</taxon>
        <taxon>Cryptococcus</taxon>
        <taxon>Cryptococcus gattii species complex</taxon>
    </lineage>
</organism>